<organism evidence="1 2">
    <name type="scientific">Parelaphostrongylus tenuis</name>
    <name type="common">Meningeal worm</name>
    <dbReference type="NCBI Taxonomy" id="148309"/>
    <lineage>
        <taxon>Eukaryota</taxon>
        <taxon>Metazoa</taxon>
        <taxon>Ecdysozoa</taxon>
        <taxon>Nematoda</taxon>
        <taxon>Chromadorea</taxon>
        <taxon>Rhabditida</taxon>
        <taxon>Rhabditina</taxon>
        <taxon>Rhabditomorpha</taxon>
        <taxon>Strongyloidea</taxon>
        <taxon>Metastrongylidae</taxon>
        <taxon>Parelaphostrongylus</taxon>
    </lineage>
</organism>
<reference evidence="1" key="1">
    <citation type="submission" date="2021-06" db="EMBL/GenBank/DDBJ databases">
        <title>Parelaphostrongylus tenuis whole genome reference sequence.</title>
        <authorList>
            <person name="Garwood T.J."/>
            <person name="Larsen P.A."/>
            <person name="Fountain-Jones N.M."/>
            <person name="Garbe J.R."/>
            <person name="Macchietto M.G."/>
            <person name="Kania S.A."/>
            <person name="Gerhold R.W."/>
            <person name="Richards J.E."/>
            <person name="Wolf T.M."/>
        </authorList>
    </citation>
    <scope>NUCLEOTIDE SEQUENCE</scope>
    <source>
        <strain evidence="1">MNPRO001-30</strain>
        <tissue evidence="1">Meninges</tissue>
    </source>
</reference>
<keyword evidence="2" id="KW-1185">Reference proteome</keyword>
<gene>
    <name evidence="1" type="ORF">KIN20_022964</name>
</gene>
<comment type="caution">
    <text evidence="1">The sequence shown here is derived from an EMBL/GenBank/DDBJ whole genome shotgun (WGS) entry which is preliminary data.</text>
</comment>
<evidence type="ECO:0000313" key="1">
    <source>
        <dbReference type="EMBL" id="KAJ1363168.1"/>
    </source>
</evidence>
<protein>
    <submittedName>
        <fullName evidence="1">Uncharacterized protein</fullName>
    </submittedName>
</protein>
<dbReference type="Proteomes" id="UP001196413">
    <property type="component" value="Unassembled WGS sequence"/>
</dbReference>
<accession>A0AAD5MW66</accession>
<dbReference type="AlphaFoldDB" id="A0AAD5MW66"/>
<sequence>MTNPSSRSQQTQNESIFFHFYMSSLPTDPPLMTESIQPLYGDTRREGEWLDLDIPQSQEVSTYGPATQVRWLHGQEPVSTHLPALTLAATARYPMGYCS</sequence>
<proteinExistence type="predicted"/>
<dbReference type="EMBL" id="JAHQIW010004633">
    <property type="protein sequence ID" value="KAJ1363168.1"/>
    <property type="molecule type" value="Genomic_DNA"/>
</dbReference>
<name>A0AAD5MW66_PARTN</name>
<evidence type="ECO:0000313" key="2">
    <source>
        <dbReference type="Proteomes" id="UP001196413"/>
    </source>
</evidence>